<evidence type="ECO:0008006" key="3">
    <source>
        <dbReference type="Google" id="ProtNLM"/>
    </source>
</evidence>
<dbReference type="AlphaFoldDB" id="A0AAE3ZL81"/>
<dbReference type="Gene3D" id="2.30.110.10">
    <property type="entry name" value="Electron Transport, Fmn-binding Protein, Chain A"/>
    <property type="match status" value="1"/>
</dbReference>
<protein>
    <recommendedName>
        <fullName evidence="3">Pyridoxamine 5'-phosphate oxidase</fullName>
    </recommendedName>
</protein>
<sequence length="309" mass="34019">MTDLHDLITAYRTCEFATLARDGTPILWPTVALPRPDGTFLITTSLGFPQKALNVRRDERVALLFSDPTGSGLERPDQVLVRGTATCPDDVVVDPAGLEPYWRLLYERQPSSRAYLSWPATRLMDWYHMRLLITVTPETTTRRPTFVAGPRPHGDDAPLGADRVRAFPSAVLGAVDAGGAPVLLRTVPLPDGDGYTLHVPAGTAIVPGPAGLLVHGHDEKLSASRNMLLRGTLTGSGDTWRLHPTKLIEPSPSDSPAAVIRLLRTTRRNTRTYLTRRSLPRPRVPWRAYRALAATARDGRHPPMRNDSQ</sequence>
<evidence type="ECO:0000313" key="2">
    <source>
        <dbReference type="Proteomes" id="UP001183629"/>
    </source>
</evidence>
<reference evidence="1 2" key="1">
    <citation type="submission" date="2023-07" db="EMBL/GenBank/DDBJ databases">
        <title>Sequencing the genomes of 1000 actinobacteria strains.</title>
        <authorList>
            <person name="Klenk H.-P."/>
        </authorList>
    </citation>
    <scope>NUCLEOTIDE SEQUENCE [LARGE SCALE GENOMIC DNA]</scope>
    <source>
        <strain evidence="1 2">DSM 44711</strain>
    </source>
</reference>
<organism evidence="1 2">
    <name type="scientific">Catenuloplanes niger</name>
    <dbReference type="NCBI Taxonomy" id="587534"/>
    <lineage>
        <taxon>Bacteria</taxon>
        <taxon>Bacillati</taxon>
        <taxon>Actinomycetota</taxon>
        <taxon>Actinomycetes</taxon>
        <taxon>Micromonosporales</taxon>
        <taxon>Micromonosporaceae</taxon>
        <taxon>Catenuloplanes</taxon>
    </lineage>
</organism>
<evidence type="ECO:0000313" key="1">
    <source>
        <dbReference type="EMBL" id="MDR7320675.1"/>
    </source>
</evidence>
<accession>A0AAE3ZL81</accession>
<dbReference type="InterPro" id="IPR012349">
    <property type="entry name" value="Split_barrel_FMN-bd"/>
</dbReference>
<name>A0AAE3ZL81_9ACTN</name>
<dbReference type="RefSeq" id="WP_310409281.1">
    <property type="nucleotide sequence ID" value="NZ_JAVDYC010000001.1"/>
</dbReference>
<dbReference type="SUPFAM" id="SSF50475">
    <property type="entry name" value="FMN-binding split barrel"/>
    <property type="match status" value="1"/>
</dbReference>
<dbReference type="EMBL" id="JAVDYC010000001">
    <property type="protein sequence ID" value="MDR7320675.1"/>
    <property type="molecule type" value="Genomic_DNA"/>
</dbReference>
<comment type="caution">
    <text evidence="1">The sequence shown here is derived from an EMBL/GenBank/DDBJ whole genome shotgun (WGS) entry which is preliminary data.</text>
</comment>
<keyword evidence="2" id="KW-1185">Reference proteome</keyword>
<proteinExistence type="predicted"/>
<gene>
    <name evidence="1" type="ORF">J2S44_000925</name>
</gene>
<dbReference type="Proteomes" id="UP001183629">
    <property type="component" value="Unassembled WGS sequence"/>
</dbReference>